<dbReference type="InterPro" id="IPR029787">
    <property type="entry name" value="Nucleotide_cyclase"/>
</dbReference>
<feature type="region of interest" description="Disordered" evidence="7">
    <location>
        <begin position="382"/>
        <end position="405"/>
    </location>
</feature>
<organism evidence="10 11">
    <name type="scientific">Methylobacterium iners</name>
    <dbReference type="NCBI Taxonomy" id="418707"/>
    <lineage>
        <taxon>Bacteria</taxon>
        <taxon>Pseudomonadati</taxon>
        <taxon>Pseudomonadota</taxon>
        <taxon>Alphaproteobacteria</taxon>
        <taxon>Hyphomicrobiales</taxon>
        <taxon>Methylobacteriaceae</taxon>
        <taxon>Methylobacterium</taxon>
    </lineage>
</organism>
<comment type="caution">
    <text evidence="10">The sequence shown here is derived from an EMBL/GenBank/DDBJ whole genome shotgun (WGS) entry which is preliminary data.</text>
</comment>
<dbReference type="InterPro" id="IPR029095">
    <property type="entry name" value="NarX-like_N"/>
</dbReference>
<dbReference type="Pfam" id="PF00990">
    <property type="entry name" value="GGDEF"/>
    <property type="match status" value="1"/>
</dbReference>
<dbReference type="NCBIfam" id="TIGR00254">
    <property type="entry name" value="GGDEF"/>
    <property type="match status" value="1"/>
</dbReference>
<dbReference type="SMART" id="SM00267">
    <property type="entry name" value="GGDEF"/>
    <property type="match status" value="1"/>
</dbReference>
<evidence type="ECO:0000256" key="5">
    <source>
        <dbReference type="ARBA" id="ARBA00023136"/>
    </source>
</evidence>
<dbReference type="Gene3D" id="3.30.70.270">
    <property type="match status" value="1"/>
</dbReference>
<dbReference type="SUPFAM" id="SSF55073">
    <property type="entry name" value="Nucleotide cyclase"/>
    <property type="match status" value="1"/>
</dbReference>
<dbReference type="RefSeq" id="WP_238245405.1">
    <property type="nucleotide sequence ID" value="NZ_BPQP01000058.1"/>
</dbReference>
<feature type="domain" description="GGDEF" evidence="9">
    <location>
        <begin position="250"/>
        <end position="383"/>
    </location>
</feature>
<protein>
    <recommendedName>
        <fullName evidence="2">diguanylate cyclase</fullName>
        <ecNumber evidence="2">2.7.7.65</ecNumber>
    </recommendedName>
</protein>
<reference evidence="10" key="2">
    <citation type="submission" date="2021-08" db="EMBL/GenBank/DDBJ databases">
        <authorList>
            <person name="Tani A."/>
            <person name="Ola A."/>
            <person name="Ogura Y."/>
            <person name="Katsura K."/>
            <person name="Hayashi T."/>
        </authorList>
    </citation>
    <scope>NUCLEOTIDE SEQUENCE</scope>
    <source>
        <strain evidence="10">DSM 19015</strain>
    </source>
</reference>
<reference evidence="10" key="1">
    <citation type="journal article" date="2021" name="Front. Microbiol.">
        <title>Comprehensive Comparative Genomics and Phenotyping of Methylobacterium Species.</title>
        <authorList>
            <person name="Alessa O."/>
            <person name="Ogura Y."/>
            <person name="Fujitani Y."/>
            <person name="Takami H."/>
            <person name="Hayashi T."/>
            <person name="Sahin N."/>
            <person name="Tani A."/>
        </authorList>
    </citation>
    <scope>NUCLEOTIDE SEQUENCE</scope>
    <source>
        <strain evidence="10">DSM 19015</strain>
    </source>
</reference>
<comment type="catalytic activity">
    <reaction evidence="6">
        <text>2 GTP = 3',3'-c-di-GMP + 2 diphosphate</text>
        <dbReference type="Rhea" id="RHEA:24898"/>
        <dbReference type="ChEBI" id="CHEBI:33019"/>
        <dbReference type="ChEBI" id="CHEBI:37565"/>
        <dbReference type="ChEBI" id="CHEBI:58805"/>
        <dbReference type="EC" id="2.7.7.65"/>
    </reaction>
</comment>
<dbReference type="EC" id="2.7.7.65" evidence="2"/>
<name>A0ABQ4RZN0_9HYPH</name>
<dbReference type="PANTHER" id="PTHR45138:SF9">
    <property type="entry name" value="DIGUANYLATE CYCLASE DGCM-RELATED"/>
    <property type="match status" value="1"/>
</dbReference>
<feature type="transmembrane region" description="Helical" evidence="8">
    <location>
        <begin position="185"/>
        <end position="206"/>
    </location>
</feature>
<comment type="subcellular location">
    <subcellularLocation>
        <location evidence="1">Membrane</location>
        <topology evidence="1">Multi-pass membrane protein</topology>
    </subcellularLocation>
</comment>
<evidence type="ECO:0000256" key="6">
    <source>
        <dbReference type="ARBA" id="ARBA00034247"/>
    </source>
</evidence>
<evidence type="ECO:0000256" key="1">
    <source>
        <dbReference type="ARBA" id="ARBA00004141"/>
    </source>
</evidence>
<keyword evidence="4 8" id="KW-1133">Transmembrane helix</keyword>
<dbReference type="CDD" id="cd01949">
    <property type="entry name" value="GGDEF"/>
    <property type="match status" value="1"/>
</dbReference>
<evidence type="ECO:0000256" key="2">
    <source>
        <dbReference type="ARBA" id="ARBA00012528"/>
    </source>
</evidence>
<evidence type="ECO:0000259" key="9">
    <source>
        <dbReference type="PROSITE" id="PS50887"/>
    </source>
</evidence>
<dbReference type="PROSITE" id="PS50887">
    <property type="entry name" value="GGDEF"/>
    <property type="match status" value="1"/>
</dbReference>
<evidence type="ECO:0000313" key="11">
    <source>
        <dbReference type="Proteomes" id="UP001055125"/>
    </source>
</evidence>
<evidence type="ECO:0000313" key="10">
    <source>
        <dbReference type="EMBL" id="GJD96294.1"/>
    </source>
</evidence>
<dbReference type="Proteomes" id="UP001055125">
    <property type="component" value="Unassembled WGS sequence"/>
</dbReference>
<dbReference type="PANTHER" id="PTHR45138">
    <property type="entry name" value="REGULATORY COMPONENTS OF SENSORY TRANSDUCTION SYSTEM"/>
    <property type="match status" value="1"/>
</dbReference>
<evidence type="ECO:0000256" key="3">
    <source>
        <dbReference type="ARBA" id="ARBA00022692"/>
    </source>
</evidence>
<dbReference type="InterPro" id="IPR050469">
    <property type="entry name" value="Diguanylate_Cyclase"/>
</dbReference>
<evidence type="ECO:0000256" key="7">
    <source>
        <dbReference type="SAM" id="MobiDB-lite"/>
    </source>
</evidence>
<dbReference type="EMBL" id="BPQP01000058">
    <property type="protein sequence ID" value="GJD96294.1"/>
    <property type="molecule type" value="Genomic_DNA"/>
</dbReference>
<keyword evidence="3 8" id="KW-0812">Transmembrane</keyword>
<evidence type="ECO:0000256" key="4">
    <source>
        <dbReference type="ARBA" id="ARBA00022989"/>
    </source>
</evidence>
<gene>
    <name evidence="10" type="ORF">OCOJLMKI_3515</name>
</gene>
<dbReference type="InterPro" id="IPR000160">
    <property type="entry name" value="GGDEF_dom"/>
</dbReference>
<proteinExistence type="predicted"/>
<dbReference type="InterPro" id="IPR043128">
    <property type="entry name" value="Rev_trsase/Diguanyl_cyclase"/>
</dbReference>
<keyword evidence="5 8" id="KW-0472">Membrane</keyword>
<sequence>MTELSGRSLTVAYVTALVLVALMSLASHLTLHQVLDQHQGAASVLNISGRQRMLSQRIAGLAGQWSTGDASARAALRASIDQFALSHARLRQGDAELQLPPASTPQLQALYFGGEHSLDAQVGEFIAKARAVEEMAWNDPAMPAALAPIYAAAREPLLGRLDAVVREHERTSREQLQLLQRIQNVSLLVVLLTLLAEAFGIFRPMVRRIAGYTKRLVAIASTDPLTGALNRRSFTDRALAELARARRYERPVSLLMIDADRFKAVNDTYGHAGGDAVLRALAGHLTATLRPSDVFGRFGGEEFAVLLPETGLVSAEIVAERICAELAALPVQSNGQEIRFTVSIGIAEFESEATDIKATLDRADAALYQAKARGRNRVVTDRALPSGDAPHFLHDAPLQPSTAAA</sequence>
<evidence type="ECO:0000256" key="8">
    <source>
        <dbReference type="SAM" id="Phobius"/>
    </source>
</evidence>
<accession>A0ABQ4RZN0</accession>
<keyword evidence="11" id="KW-1185">Reference proteome</keyword>
<dbReference type="Pfam" id="PF13675">
    <property type="entry name" value="PilJ"/>
    <property type="match status" value="1"/>
</dbReference>